<protein>
    <submittedName>
        <fullName evidence="6">Ser-Thr-rich glycosyl-phosphatidyl-inositol-anchored membrane family-domain-containing protein</fullName>
    </submittedName>
</protein>
<accession>A0ABR1YZ28</accession>
<feature type="signal peptide" evidence="4">
    <location>
        <begin position="1"/>
        <end position="19"/>
    </location>
</feature>
<name>A0ABR1YZ28_9PEZI</name>
<evidence type="ECO:0000313" key="6">
    <source>
        <dbReference type="EMBL" id="KAK8243961.1"/>
    </source>
</evidence>
<feature type="compositionally biased region" description="Gly residues" evidence="2">
    <location>
        <begin position="177"/>
        <end position="196"/>
    </location>
</feature>
<feature type="chain" id="PRO_5046932058" evidence="4">
    <location>
        <begin position="20"/>
        <end position="227"/>
    </location>
</feature>
<feature type="compositionally biased region" description="Polar residues" evidence="2">
    <location>
        <begin position="157"/>
        <end position="166"/>
    </location>
</feature>
<dbReference type="EMBL" id="JBBWRZ010000002">
    <property type="protein sequence ID" value="KAK8243961.1"/>
    <property type="molecule type" value="Genomic_DNA"/>
</dbReference>
<keyword evidence="3" id="KW-0812">Transmembrane</keyword>
<dbReference type="Pfam" id="PF10342">
    <property type="entry name" value="Kre9_KNH"/>
    <property type="match status" value="1"/>
</dbReference>
<evidence type="ECO:0000313" key="7">
    <source>
        <dbReference type="Proteomes" id="UP001492380"/>
    </source>
</evidence>
<evidence type="ECO:0000256" key="3">
    <source>
        <dbReference type="SAM" id="Phobius"/>
    </source>
</evidence>
<evidence type="ECO:0000259" key="5">
    <source>
        <dbReference type="Pfam" id="PF10342"/>
    </source>
</evidence>
<evidence type="ECO:0000256" key="1">
    <source>
        <dbReference type="ARBA" id="ARBA00022729"/>
    </source>
</evidence>
<feature type="region of interest" description="Disordered" evidence="2">
    <location>
        <begin position="157"/>
        <end position="199"/>
    </location>
</feature>
<keyword evidence="1 4" id="KW-0732">Signal</keyword>
<keyword evidence="3" id="KW-1133">Transmembrane helix</keyword>
<dbReference type="PANTHER" id="PTHR40633:SF6">
    <property type="entry name" value="MATRIX PROTEIN, PUTATIVE (AFU_ORTHOLOGUE AFUA_8G05410)-RELATED"/>
    <property type="match status" value="1"/>
</dbReference>
<keyword evidence="7" id="KW-1185">Reference proteome</keyword>
<organism evidence="6 7">
    <name type="scientific">Phyllosticta capitalensis</name>
    <dbReference type="NCBI Taxonomy" id="121624"/>
    <lineage>
        <taxon>Eukaryota</taxon>
        <taxon>Fungi</taxon>
        <taxon>Dikarya</taxon>
        <taxon>Ascomycota</taxon>
        <taxon>Pezizomycotina</taxon>
        <taxon>Dothideomycetes</taxon>
        <taxon>Dothideomycetes incertae sedis</taxon>
        <taxon>Botryosphaeriales</taxon>
        <taxon>Phyllostictaceae</taxon>
        <taxon>Phyllosticta</taxon>
    </lineage>
</organism>
<dbReference type="PANTHER" id="PTHR40633">
    <property type="entry name" value="MATRIX PROTEIN, PUTATIVE (AFU_ORTHOLOGUE AFUA_8G05410)-RELATED"/>
    <property type="match status" value="1"/>
</dbReference>
<dbReference type="InterPro" id="IPR052982">
    <property type="entry name" value="SRP1/TIP1-like"/>
</dbReference>
<gene>
    <name evidence="6" type="ORF">HDK90DRAFT_138985</name>
</gene>
<feature type="compositionally biased region" description="Low complexity" evidence="2">
    <location>
        <begin position="167"/>
        <end position="176"/>
    </location>
</feature>
<evidence type="ECO:0000256" key="4">
    <source>
        <dbReference type="SAM" id="SignalP"/>
    </source>
</evidence>
<dbReference type="InterPro" id="IPR018466">
    <property type="entry name" value="Kre9/Knh1-like_N"/>
</dbReference>
<feature type="transmembrane region" description="Helical" evidence="3">
    <location>
        <begin position="205"/>
        <end position="226"/>
    </location>
</feature>
<keyword evidence="3" id="KW-0472">Membrane</keyword>
<evidence type="ECO:0000256" key="2">
    <source>
        <dbReference type="SAM" id="MobiDB-lite"/>
    </source>
</evidence>
<comment type="caution">
    <text evidence="6">The sequence shown here is derived from an EMBL/GenBank/DDBJ whole genome shotgun (WGS) entry which is preliminary data.</text>
</comment>
<reference evidence="6 7" key="1">
    <citation type="submission" date="2024-04" db="EMBL/GenBank/DDBJ databases">
        <title>Phyllosticta paracitricarpa is synonymous to the EU quarantine fungus P. citricarpa based on phylogenomic analyses.</title>
        <authorList>
            <consortium name="Lawrence Berkeley National Laboratory"/>
            <person name="Van Ingen-Buijs V.A."/>
            <person name="Van Westerhoven A.C."/>
            <person name="Haridas S."/>
            <person name="Skiadas P."/>
            <person name="Martin F."/>
            <person name="Groenewald J.Z."/>
            <person name="Crous P.W."/>
            <person name="Seidl M.F."/>
        </authorList>
    </citation>
    <scope>NUCLEOTIDE SEQUENCE [LARGE SCALE GENOMIC DNA]</scope>
    <source>
        <strain evidence="6 7">CBS 123374</strain>
    </source>
</reference>
<feature type="domain" description="Yeast cell wall synthesis Kre9/Knh1-like N-terminal" evidence="5">
    <location>
        <begin position="32"/>
        <end position="111"/>
    </location>
</feature>
<sequence>MRFFASIVGALALVASAVAQSADVSLTEYPSNVQAGQTYTIKYTATDLSKPCTLTLRRGDPNDLSTVATITTNAVGGSYEWKADSNLVAGKDYAFQIQQGSQINYSGQFTVKSEAVGSTPVSGTTPIMTPTSMSTIFNNSTIKTPMTPMTPFNATATPIRTPINNSTVRTPVTPTTPGGGAATTGPLGTGNQGATGTGRAPTSGAVSMATSSFSLVFGIFAAIVFLQ</sequence>
<dbReference type="Proteomes" id="UP001492380">
    <property type="component" value="Unassembled WGS sequence"/>
</dbReference>
<proteinExistence type="predicted"/>